<reference evidence="3" key="1">
    <citation type="submission" date="2018-06" db="EMBL/GenBank/DDBJ databases">
        <authorList>
            <person name="Cea G.-C."/>
            <person name="William W."/>
        </authorList>
    </citation>
    <scope>NUCLEOTIDE SEQUENCE [LARGE SCALE GENOMIC DNA]</scope>
    <source>
        <strain evidence="3">DB21MT-2</strain>
    </source>
</reference>
<dbReference type="KEGG" id="sbk:SHEWBE_3526"/>
<evidence type="ECO:0000256" key="1">
    <source>
        <dbReference type="SAM" id="Phobius"/>
    </source>
</evidence>
<sequence>MRSNSYSNLILVLLVVLVNMPKIDIFSVPGMKQGIRIDDLIVLIIVFLSFSLKSKTLFASKGILLLLGYILFSTALGVLLHPGENFIRIAYIFRVIEYFAFAIALRNLCQYIKLIPFFKITLAIQFVAVISGLLTGNARSSGTLSGPWEVVTVVSLISFFTLYATGGSIVKHYSIPILISIFTKSRTAILGVLISLFFSNKNVLKLFPIFFLVISSFFYYVFELAGDDEFFWLKSAFNLGNLDLFVAFVNSAWENKDVNLFQTYKGSSDPSLAMRLGIWFNLIALYSESNWFVMKFLFGIGLGSKSIVVDGFYIRLVFELGMIGVFLYFRLMKNLWRRQGLRPIVIYLAFTCLTLDPYSASKIAYTLGIMYAYSHNRKVST</sequence>
<feature type="transmembrane region" description="Helical" evidence="1">
    <location>
        <begin position="35"/>
        <end position="52"/>
    </location>
</feature>
<feature type="transmembrane region" description="Helical" evidence="1">
    <location>
        <begin position="312"/>
        <end position="332"/>
    </location>
</feature>
<organism evidence="2 3">
    <name type="scientific">Shewanella benthica</name>
    <dbReference type="NCBI Taxonomy" id="43661"/>
    <lineage>
        <taxon>Bacteria</taxon>
        <taxon>Pseudomonadati</taxon>
        <taxon>Pseudomonadota</taxon>
        <taxon>Gammaproteobacteria</taxon>
        <taxon>Alteromonadales</taxon>
        <taxon>Shewanellaceae</taxon>
        <taxon>Shewanella</taxon>
    </lineage>
</organism>
<feature type="transmembrane region" description="Helical" evidence="1">
    <location>
        <begin position="272"/>
        <end position="292"/>
    </location>
</feature>
<feature type="transmembrane region" description="Helical" evidence="1">
    <location>
        <begin position="204"/>
        <end position="222"/>
    </location>
</feature>
<name>A0A330M440_9GAMM</name>
<feature type="transmembrane region" description="Helical" evidence="1">
    <location>
        <begin position="117"/>
        <end position="138"/>
    </location>
</feature>
<dbReference type="AlphaFoldDB" id="A0A330M440"/>
<feature type="transmembrane region" description="Helical" evidence="1">
    <location>
        <begin position="177"/>
        <end position="198"/>
    </location>
</feature>
<proteinExistence type="predicted"/>
<keyword evidence="1" id="KW-0812">Transmembrane</keyword>
<gene>
    <name evidence="2" type="ORF">SHEWBE_3526</name>
</gene>
<feature type="transmembrane region" description="Helical" evidence="1">
    <location>
        <begin position="64"/>
        <end position="80"/>
    </location>
</feature>
<accession>A0A330M440</accession>
<dbReference type="Proteomes" id="UP000250123">
    <property type="component" value="Chromosome SHEWBE"/>
</dbReference>
<keyword evidence="1" id="KW-0472">Membrane</keyword>
<evidence type="ECO:0000313" key="2">
    <source>
        <dbReference type="EMBL" id="SQH77489.1"/>
    </source>
</evidence>
<keyword evidence="1" id="KW-1133">Transmembrane helix</keyword>
<protein>
    <recommendedName>
        <fullName evidence="4">Polysaccharide polymerase</fullName>
    </recommendedName>
</protein>
<dbReference type="RefSeq" id="WP_112353358.1">
    <property type="nucleotide sequence ID" value="NZ_LS483452.1"/>
</dbReference>
<feature type="transmembrane region" description="Helical" evidence="1">
    <location>
        <begin position="150"/>
        <end position="170"/>
    </location>
</feature>
<evidence type="ECO:0008006" key="4">
    <source>
        <dbReference type="Google" id="ProtNLM"/>
    </source>
</evidence>
<evidence type="ECO:0000313" key="3">
    <source>
        <dbReference type="Proteomes" id="UP000250123"/>
    </source>
</evidence>
<feature type="transmembrane region" description="Helical" evidence="1">
    <location>
        <begin position="86"/>
        <end position="105"/>
    </location>
</feature>
<dbReference type="EMBL" id="LS483452">
    <property type="protein sequence ID" value="SQH77489.1"/>
    <property type="molecule type" value="Genomic_DNA"/>
</dbReference>